<reference evidence="2" key="1">
    <citation type="journal article" date="2022" name="bioRxiv">
        <title>Sequencing and chromosome-scale assembly of the giantPleurodeles waltlgenome.</title>
        <authorList>
            <person name="Brown T."/>
            <person name="Elewa A."/>
            <person name="Iarovenko S."/>
            <person name="Subramanian E."/>
            <person name="Araus A.J."/>
            <person name="Petzold A."/>
            <person name="Susuki M."/>
            <person name="Suzuki K.-i.T."/>
            <person name="Hayashi T."/>
            <person name="Toyoda A."/>
            <person name="Oliveira C."/>
            <person name="Osipova E."/>
            <person name="Leigh N.D."/>
            <person name="Simon A."/>
            <person name="Yun M.H."/>
        </authorList>
    </citation>
    <scope>NUCLEOTIDE SEQUENCE</scope>
    <source>
        <strain evidence="2">20211129_DDA</strain>
        <tissue evidence="2">Liver</tissue>
    </source>
</reference>
<evidence type="ECO:0000313" key="3">
    <source>
        <dbReference type="Proteomes" id="UP001066276"/>
    </source>
</evidence>
<sequence length="102" mass="11171">MGRLQFRTGNTSQVPGQETSTANGRKLDMVLEAVECIGTMVNQTSASLESKTDKVTSDLHADHRKLADKRRLLEDTLSDLIPKASQMDALLRDLTSRVEVGA</sequence>
<keyword evidence="3" id="KW-1185">Reference proteome</keyword>
<accession>A0AAV7URP8</accession>
<dbReference type="Proteomes" id="UP001066276">
    <property type="component" value="Chromosome 3_1"/>
</dbReference>
<proteinExistence type="predicted"/>
<protein>
    <submittedName>
        <fullName evidence="2">Uncharacterized protein</fullName>
    </submittedName>
</protein>
<dbReference type="AlphaFoldDB" id="A0AAV7URP8"/>
<feature type="compositionally biased region" description="Polar residues" evidence="1">
    <location>
        <begin position="7"/>
        <end position="23"/>
    </location>
</feature>
<organism evidence="2 3">
    <name type="scientific">Pleurodeles waltl</name>
    <name type="common">Iberian ribbed newt</name>
    <dbReference type="NCBI Taxonomy" id="8319"/>
    <lineage>
        <taxon>Eukaryota</taxon>
        <taxon>Metazoa</taxon>
        <taxon>Chordata</taxon>
        <taxon>Craniata</taxon>
        <taxon>Vertebrata</taxon>
        <taxon>Euteleostomi</taxon>
        <taxon>Amphibia</taxon>
        <taxon>Batrachia</taxon>
        <taxon>Caudata</taxon>
        <taxon>Salamandroidea</taxon>
        <taxon>Salamandridae</taxon>
        <taxon>Pleurodelinae</taxon>
        <taxon>Pleurodeles</taxon>
    </lineage>
</organism>
<feature type="region of interest" description="Disordered" evidence="1">
    <location>
        <begin position="1"/>
        <end position="24"/>
    </location>
</feature>
<name>A0AAV7URP8_PLEWA</name>
<evidence type="ECO:0000313" key="2">
    <source>
        <dbReference type="EMBL" id="KAJ1190629.1"/>
    </source>
</evidence>
<dbReference type="EMBL" id="JANPWB010000005">
    <property type="protein sequence ID" value="KAJ1190629.1"/>
    <property type="molecule type" value="Genomic_DNA"/>
</dbReference>
<evidence type="ECO:0000256" key="1">
    <source>
        <dbReference type="SAM" id="MobiDB-lite"/>
    </source>
</evidence>
<gene>
    <name evidence="2" type="ORF">NDU88_007367</name>
</gene>
<comment type="caution">
    <text evidence="2">The sequence shown here is derived from an EMBL/GenBank/DDBJ whole genome shotgun (WGS) entry which is preliminary data.</text>
</comment>